<dbReference type="RefSeq" id="WP_269920224.1">
    <property type="nucleotide sequence ID" value="NZ_CP155471.1"/>
</dbReference>
<keyword evidence="2" id="KW-1185">Reference proteome</keyword>
<dbReference type="EMBL" id="JBBYAK010000001">
    <property type="protein sequence ID" value="MEL3958979.1"/>
    <property type="molecule type" value="Genomic_DNA"/>
</dbReference>
<reference evidence="1 2" key="1">
    <citation type="submission" date="2024-03" db="EMBL/GenBank/DDBJ databases">
        <title>Bacilli Hybrid Assemblies.</title>
        <authorList>
            <person name="Kovac J."/>
        </authorList>
    </citation>
    <scope>NUCLEOTIDE SEQUENCE [LARGE SCALE GENOMIC DNA]</scope>
    <source>
        <strain evidence="1 2">FSL M8-0022</strain>
    </source>
</reference>
<protein>
    <submittedName>
        <fullName evidence="1">Uncharacterized protein</fullName>
    </submittedName>
</protein>
<evidence type="ECO:0000313" key="2">
    <source>
        <dbReference type="Proteomes" id="UP001459714"/>
    </source>
</evidence>
<sequence length="194" mass="22300">MATKSSNLYKVCQSYFGITSSLTQRQKINFGQAIGTTESKLKSVFEQKSIAPIDEYFALEKKQKLVVSFLNGFLNIAESKTKLFEKYLRFEDKISIPTPGHAYNKIVIKLTYVHNLSENRLALLTYGPSTEITIELGILRCLYTKFSSPANFDKYNEYEYWNLRSGTVQRIRKNQIKSINIQNVLPAIYRLVDG</sequence>
<gene>
    <name evidence="1" type="ORF">NST17_17635</name>
</gene>
<name>A0ABU9K1Q4_9BACI</name>
<proteinExistence type="predicted"/>
<dbReference type="Proteomes" id="UP001459714">
    <property type="component" value="Unassembled WGS sequence"/>
</dbReference>
<accession>A0ABU9K1Q4</accession>
<comment type="caution">
    <text evidence="1">The sequence shown here is derived from an EMBL/GenBank/DDBJ whole genome shotgun (WGS) entry which is preliminary data.</text>
</comment>
<organism evidence="1 2">
    <name type="scientific">Caldifermentibacillus hisashii</name>
    <dbReference type="NCBI Taxonomy" id="996558"/>
    <lineage>
        <taxon>Bacteria</taxon>
        <taxon>Bacillati</taxon>
        <taxon>Bacillota</taxon>
        <taxon>Bacilli</taxon>
        <taxon>Bacillales</taxon>
        <taxon>Bacillaceae</taxon>
        <taxon>Caldifermentibacillus</taxon>
    </lineage>
</organism>
<evidence type="ECO:0000313" key="1">
    <source>
        <dbReference type="EMBL" id="MEL3958979.1"/>
    </source>
</evidence>